<protein>
    <submittedName>
        <fullName evidence="5">Replication initiation membrane attachment protein</fullName>
    </submittedName>
</protein>
<dbReference type="InterPro" id="IPR058660">
    <property type="entry name" value="WHD_DnaB"/>
</dbReference>
<accession>A0A0R1QYU5</accession>
<name>A0A0R1QYU5_9LACO</name>
<dbReference type="Pfam" id="PF07261">
    <property type="entry name" value="DnaB_2"/>
    <property type="match status" value="1"/>
</dbReference>
<feature type="domain" description="Replicative helicase loading/DNA remodeling protein DnaB N-terminal winged helix" evidence="4">
    <location>
        <begin position="13"/>
        <end position="256"/>
    </location>
</feature>
<comment type="similarity">
    <text evidence="1">Belongs to the DnaB/DnaD family.</text>
</comment>
<feature type="region of interest" description="Disordered" evidence="2">
    <location>
        <begin position="392"/>
        <end position="441"/>
    </location>
</feature>
<dbReference type="RefSeq" id="WP_056965437.1">
    <property type="nucleotide sequence ID" value="NZ_AZFC01000036.1"/>
</dbReference>
<feature type="compositionally biased region" description="Low complexity" evidence="2">
    <location>
        <begin position="274"/>
        <end position="292"/>
    </location>
</feature>
<dbReference type="PATRIC" id="fig|1423805.4.peg.683"/>
<feature type="compositionally biased region" description="Polar residues" evidence="2">
    <location>
        <begin position="424"/>
        <end position="441"/>
    </location>
</feature>
<evidence type="ECO:0000259" key="3">
    <source>
        <dbReference type="Pfam" id="PF07261"/>
    </source>
</evidence>
<dbReference type="EMBL" id="AZFC01000036">
    <property type="protein sequence ID" value="KRL46443.1"/>
    <property type="molecule type" value="Genomic_DNA"/>
</dbReference>
<dbReference type="AlphaFoldDB" id="A0A0R1QYU5"/>
<organism evidence="5 6">
    <name type="scientific">Levilactobacillus spicheri DSM 15429</name>
    <dbReference type="NCBI Taxonomy" id="1423805"/>
    <lineage>
        <taxon>Bacteria</taxon>
        <taxon>Bacillati</taxon>
        <taxon>Bacillota</taxon>
        <taxon>Bacilli</taxon>
        <taxon>Lactobacillales</taxon>
        <taxon>Lactobacillaceae</taxon>
        <taxon>Levilactobacillus</taxon>
    </lineage>
</organism>
<evidence type="ECO:0000313" key="5">
    <source>
        <dbReference type="EMBL" id="KRL46443.1"/>
    </source>
</evidence>
<evidence type="ECO:0000313" key="6">
    <source>
        <dbReference type="Proteomes" id="UP000051835"/>
    </source>
</evidence>
<comment type="caution">
    <text evidence="5">The sequence shown here is derived from an EMBL/GenBank/DDBJ whole genome shotgun (WGS) entry which is preliminary data.</text>
</comment>
<evidence type="ECO:0000256" key="1">
    <source>
        <dbReference type="ARBA" id="ARBA00093462"/>
    </source>
</evidence>
<feature type="domain" description="DnaB/C C-terminal" evidence="3">
    <location>
        <begin position="314"/>
        <end position="389"/>
    </location>
</feature>
<dbReference type="Pfam" id="PF25888">
    <property type="entry name" value="WHD_DnaB"/>
    <property type="match status" value="1"/>
</dbReference>
<sequence length="459" mass="51154">MEDSWHQLSPKTGFVVRLADRLTDQSWQTLTQLYQPIIGPLAAGLFSGLFWLPQRSRLHRHGRLLAALGVDLAHLYAARLRLEATGLLTTTVKQENDLTTFCYTLHAPLVPARFFRDDLLSVQLLDVLGEETYQDLVTTTATQVTSAADEENITKNFLDVFHVDGDELSHLPTAVTTSRQTLSTEASGPELAPTSDFDFHLLGEILRRSFVELKSVQPHRELLLTEHTTYGLDELTLAHYIGEATNLATNQFDPEQFKRLIAQRFGQEHRGRPVSAASSTAPVTPAASTSTAGTDSAQQALIKLASETVPANFLQAIKQKTGGFVTDGEQRVIRDLVGRHLFPTSVLNLMVYHVLVDEDRPTLNKALLDTIANDWSKAKVATPEQAIAKIRERQQAASRPRSRQNRRNAPTVKETLPDWAKKTPQAQQPVDQKLSSKQKQAINARIARFKQRHPGKEES</sequence>
<dbReference type="Proteomes" id="UP000051835">
    <property type="component" value="Unassembled WGS sequence"/>
</dbReference>
<reference evidence="5 6" key="1">
    <citation type="journal article" date="2015" name="Genome Announc.">
        <title>Expanding the biotechnology potential of lactobacilli through comparative genomics of 213 strains and associated genera.</title>
        <authorList>
            <person name="Sun Z."/>
            <person name="Harris H.M."/>
            <person name="McCann A."/>
            <person name="Guo C."/>
            <person name="Argimon S."/>
            <person name="Zhang W."/>
            <person name="Yang X."/>
            <person name="Jeffery I.B."/>
            <person name="Cooney J.C."/>
            <person name="Kagawa T.F."/>
            <person name="Liu W."/>
            <person name="Song Y."/>
            <person name="Salvetti E."/>
            <person name="Wrobel A."/>
            <person name="Rasinkangas P."/>
            <person name="Parkhill J."/>
            <person name="Rea M.C."/>
            <person name="O'Sullivan O."/>
            <person name="Ritari J."/>
            <person name="Douillard F.P."/>
            <person name="Paul Ross R."/>
            <person name="Yang R."/>
            <person name="Briner A.E."/>
            <person name="Felis G.E."/>
            <person name="de Vos W.M."/>
            <person name="Barrangou R."/>
            <person name="Klaenhammer T.R."/>
            <person name="Caufield P.W."/>
            <person name="Cui Y."/>
            <person name="Zhang H."/>
            <person name="O'Toole P.W."/>
        </authorList>
    </citation>
    <scope>NUCLEOTIDE SEQUENCE [LARGE SCALE GENOMIC DNA]</scope>
    <source>
        <strain evidence="5 6">DSM 15429</strain>
    </source>
</reference>
<evidence type="ECO:0000256" key="2">
    <source>
        <dbReference type="SAM" id="MobiDB-lite"/>
    </source>
</evidence>
<gene>
    <name evidence="5" type="ORF">FD37_GL000669</name>
</gene>
<evidence type="ECO:0000259" key="4">
    <source>
        <dbReference type="Pfam" id="PF25888"/>
    </source>
</evidence>
<dbReference type="InterPro" id="IPR006343">
    <property type="entry name" value="DnaB/C_C"/>
</dbReference>
<proteinExistence type="inferred from homology"/>
<feature type="region of interest" description="Disordered" evidence="2">
    <location>
        <begin position="269"/>
        <end position="292"/>
    </location>
</feature>